<dbReference type="Pfam" id="PF22352">
    <property type="entry name" value="K319L-like_PKD"/>
    <property type="match status" value="1"/>
</dbReference>
<name>A0A3N9ULD5_9BACI</name>
<dbReference type="RefSeq" id="WP_124766799.1">
    <property type="nucleotide sequence ID" value="NZ_JAFBDY010000029.1"/>
</dbReference>
<comment type="caution">
    <text evidence="1">The sequence shown here is derived from an EMBL/GenBank/DDBJ whole genome shotgun (WGS) entry which is preliminary data.</text>
</comment>
<sequence length="590" mass="64358">MKVGPINSQNGFPTWYKDENGLRLMLNTDPNDPFSRITPNDLPDPTKPVSFPDNFPNEAYYFLAEAEMKTGIGEKARLVLSLGASFMNDEPQEGEQIVFAHLSIKVAGLQPGCEYTVTYPYGNERCIAEVKSEGEMGEINFTKEILSLRDGEFELPLDLSCFLRWDPDVEPVSPNGYIGDLNETHPVIGSILYDQFGEPQNIFRIEGPDIGVGSVDCSTTPGLDPNHCIETKQFRLTGKISTVSGVEATRTTYTQSDDSGGYLDIFAKSDDEPQQIEVSGSGIELAKLEGEEGLYYARIFYSSGLPPNTVSVVNVSDEPPSFSESNIVDFIFATAHYDGETNILTVTGSSSDTVYPISLKVADFGQGDILIPEDGVLAIRTISIPPAITVISSRGGSTTVPVVVRGIVPPTDPVEAHANIKGEVEISSRVILDGTDSTGDITSYQWRQISGPPVKLFNTNQPMLVFTFPDYFASLWFELTVKGKNSTSTDTVKVEPVPDSLTVTRAEYRTEVSHWKVSGTSTMEGPGITVTIFIGDTLSGFVLSEVDIDDAGDWAYEIDYSRKEPDDSRAISIQSSAGGVLRNVPIYVRD</sequence>
<evidence type="ECO:0000313" key="1">
    <source>
        <dbReference type="EMBL" id="RQW72316.1"/>
    </source>
</evidence>
<dbReference type="EMBL" id="RRCT01000028">
    <property type="protein sequence ID" value="RQW72316.1"/>
    <property type="molecule type" value="Genomic_DNA"/>
</dbReference>
<reference evidence="1 2" key="1">
    <citation type="journal article" date="2013" name="J. Microbiol.">
        <title>Lysinibacillus chungkukjangi sp. nov., isolated from Chungkukjang, Korean fermented soybean food.</title>
        <authorList>
            <person name="Kim S.J."/>
            <person name="Jang Y.H."/>
            <person name="Hamada M."/>
            <person name="Ahn J.H."/>
            <person name="Weon H.Y."/>
            <person name="Suzuki K."/>
            <person name="Whang K.S."/>
            <person name="Kwon S.W."/>
        </authorList>
    </citation>
    <scope>NUCLEOTIDE SEQUENCE [LARGE SCALE GENOMIC DNA]</scope>
    <source>
        <strain evidence="1 2">MCCC 1A12701</strain>
    </source>
</reference>
<evidence type="ECO:0000313" key="2">
    <source>
        <dbReference type="Proteomes" id="UP000274033"/>
    </source>
</evidence>
<dbReference type="AlphaFoldDB" id="A0A3N9ULD5"/>
<protein>
    <submittedName>
        <fullName evidence="1">IPT/TIG domain protein</fullName>
    </submittedName>
</protein>
<accession>A0A3N9ULD5</accession>
<dbReference type="Proteomes" id="UP000274033">
    <property type="component" value="Unassembled WGS sequence"/>
</dbReference>
<proteinExistence type="predicted"/>
<organism evidence="1 2">
    <name type="scientific">Lysinibacillus composti</name>
    <dbReference type="NCBI Taxonomy" id="720633"/>
    <lineage>
        <taxon>Bacteria</taxon>
        <taxon>Bacillati</taxon>
        <taxon>Bacillota</taxon>
        <taxon>Bacilli</taxon>
        <taxon>Bacillales</taxon>
        <taxon>Bacillaceae</taxon>
        <taxon>Lysinibacillus</taxon>
    </lineage>
</organism>
<dbReference type="InterPro" id="IPR013783">
    <property type="entry name" value="Ig-like_fold"/>
</dbReference>
<dbReference type="OrthoDB" id="9805017at2"/>
<keyword evidence="2" id="KW-1185">Reference proteome</keyword>
<gene>
    <name evidence="1" type="ORF">EBB45_18360</name>
</gene>
<dbReference type="Gene3D" id="2.60.40.10">
    <property type="entry name" value="Immunoglobulins"/>
    <property type="match status" value="1"/>
</dbReference>